<dbReference type="FunFam" id="1.10.12.10:FF:000001">
    <property type="entry name" value="Probable enoyl-CoA hydratase, mitochondrial"/>
    <property type="match status" value="1"/>
</dbReference>
<dbReference type="GO" id="GO:0006635">
    <property type="term" value="P:fatty acid beta-oxidation"/>
    <property type="evidence" value="ECO:0007669"/>
    <property type="project" value="TreeGrafter"/>
</dbReference>
<evidence type="ECO:0000313" key="9">
    <source>
        <dbReference type="Proteomes" id="UP000263273"/>
    </source>
</evidence>
<keyword evidence="4" id="KW-0456">Lyase</keyword>
<evidence type="ECO:0000256" key="6">
    <source>
        <dbReference type="ARBA" id="ARBA00067035"/>
    </source>
</evidence>
<dbReference type="PANTHER" id="PTHR11941">
    <property type="entry name" value="ENOYL-COA HYDRATASE-RELATED"/>
    <property type="match status" value="1"/>
</dbReference>
<dbReference type="STRING" id="378794.GCA_001570625_01680"/>
<dbReference type="AlphaFoldDB" id="A0A354YYQ6"/>
<dbReference type="EMBL" id="DNZF01000242">
    <property type="protein sequence ID" value="HBK54480.1"/>
    <property type="molecule type" value="Genomic_DNA"/>
</dbReference>
<dbReference type="InterPro" id="IPR029045">
    <property type="entry name" value="ClpP/crotonase-like_dom_sf"/>
</dbReference>
<dbReference type="SUPFAM" id="SSF52096">
    <property type="entry name" value="ClpP/crotonase"/>
    <property type="match status" value="1"/>
</dbReference>
<proteinExistence type="inferred from homology"/>
<dbReference type="RefSeq" id="WP_061214155.1">
    <property type="nucleotide sequence ID" value="NZ_DHSN01000042.1"/>
</dbReference>
<dbReference type="EC" id="4.2.1.150" evidence="6"/>
<comment type="pathway">
    <text evidence="1">Lipid metabolism; butanoate metabolism.</text>
</comment>
<accession>A0A354YYQ6</accession>
<evidence type="ECO:0000313" key="8">
    <source>
        <dbReference type="EMBL" id="HBK54480.1"/>
    </source>
</evidence>
<comment type="catalytic activity">
    <reaction evidence="5">
        <text>a short-chain (3S)-3-hydroxyacyl-CoA = a short-chain (2E)-enoyl-CoA + H2O</text>
        <dbReference type="Rhea" id="RHEA:52664"/>
        <dbReference type="ChEBI" id="CHEBI:15377"/>
        <dbReference type="ChEBI" id="CHEBI:87488"/>
        <dbReference type="ChEBI" id="CHEBI:136760"/>
        <dbReference type="EC" id="4.2.1.150"/>
    </reaction>
</comment>
<dbReference type="InterPro" id="IPR001753">
    <property type="entry name" value="Enoyl-CoA_hydra/iso"/>
</dbReference>
<protein>
    <recommendedName>
        <fullName evidence="6">short-chain-enoyl-CoA hydratase</fullName>
        <ecNumber evidence="6">4.2.1.150</ecNumber>
    </recommendedName>
</protein>
<comment type="similarity">
    <text evidence="2 7">Belongs to the enoyl-CoA hydratase/isomerase family.</text>
</comment>
<dbReference type="Gene3D" id="1.10.12.10">
    <property type="entry name" value="Lyase 2-enoyl-coa Hydratase, Chain A, domain 2"/>
    <property type="match status" value="1"/>
</dbReference>
<evidence type="ECO:0000256" key="1">
    <source>
        <dbReference type="ARBA" id="ARBA00005086"/>
    </source>
</evidence>
<evidence type="ECO:0000256" key="5">
    <source>
        <dbReference type="ARBA" id="ARBA00050624"/>
    </source>
</evidence>
<organism evidence="8 9">
    <name type="scientific">Syntrophomonas wolfei</name>
    <dbReference type="NCBI Taxonomy" id="863"/>
    <lineage>
        <taxon>Bacteria</taxon>
        <taxon>Bacillati</taxon>
        <taxon>Bacillota</taxon>
        <taxon>Clostridia</taxon>
        <taxon>Eubacteriales</taxon>
        <taxon>Syntrophomonadaceae</taxon>
        <taxon>Syntrophomonas</taxon>
    </lineage>
</organism>
<dbReference type="FunFam" id="3.90.226.10:FF:000009">
    <property type="entry name" value="Carnitinyl-CoA dehydratase"/>
    <property type="match status" value="1"/>
</dbReference>
<sequence length="259" mass="28054">MELKTLLFQKEAGVGIITLNRPETMNGINDQMMLELSVLMDEIAVDDEVRALIVTGGEKVFAAGGDIAYISGLNTLQAESFVALVHQAFDKIANCDKPVVAAIAGLALGGGCELALACDIRLAAEGSRFGLPEINLGIMPGAGASQRLTRIVGMGWARHLLFTGSPIDSDTAFKIGLVTMVLPREKLMEEAQKMARTFASRSPVALRTAKKCLNYAENVDLPSGLVFEQKLWSFLFSTEDQKEGMNAFLQKRKPEFKGK</sequence>
<evidence type="ECO:0000256" key="7">
    <source>
        <dbReference type="RuleBase" id="RU003707"/>
    </source>
</evidence>
<comment type="subunit">
    <text evidence="3">Homotetramer.</text>
</comment>
<evidence type="ECO:0000256" key="2">
    <source>
        <dbReference type="ARBA" id="ARBA00005254"/>
    </source>
</evidence>
<dbReference type="Pfam" id="PF00378">
    <property type="entry name" value="ECH_1"/>
    <property type="match status" value="1"/>
</dbReference>
<dbReference type="InterPro" id="IPR018376">
    <property type="entry name" value="Enoyl-CoA_hyd/isom_CS"/>
</dbReference>
<gene>
    <name evidence="8" type="ORF">DDZ44_11140</name>
</gene>
<name>A0A354YYQ6_9FIRM</name>
<dbReference type="Proteomes" id="UP000263273">
    <property type="component" value="Unassembled WGS sequence"/>
</dbReference>
<dbReference type="Gene3D" id="3.90.226.10">
    <property type="entry name" value="2-enoyl-CoA Hydratase, Chain A, domain 1"/>
    <property type="match status" value="1"/>
</dbReference>
<comment type="caution">
    <text evidence="8">The sequence shown here is derived from an EMBL/GenBank/DDBJ whole genome shotgun (WGS) entry which is preliminary data.</text>
</comment>
<dbReference type="PROSITE" id="PS00166">
    <property type="entry name" value="ENOYL_COA_HYDRATASE"/>
    <property type="match status" value="1"/>
</dbReference>
<dbReference type="GO" id="GO:0018812">
    <property type="term" value="F:3-hydroxyacyl-CoA dehydratase activity"/>
    <property type="evidence" value="ECO:0007669"/>
    <property type="project" value="UniProtKB-EC"/>
</dbReference>
<reference evidence="8 9" key="1">
    <citation type="journal article" date="2018" name="Nat. Biotechnol.">
        <title>A standardized bacterial taxonomy based on genome phylogeny substantially revises the tree of life.</title>
        <authorList>
            <person name="Parks D.H."/>
            <person name="Chuvochina M."/>
            <person name="Waite D.W."/>
            <person name="Rinke C."/>
            <person name="Skarshewski A."/>
            <person name="Chaumeil P.A."/>
            <person name="Hugenholtz P."/>
        </authorList>
    </citation>
    <scope>NUCLEOTIDE SEQUENCE [LARGE SCALE GENOMIC DNA]</scope>
    <source>
        <strain evidence="8">UBA10948</strain>
    </source>
</reference>
<evidence type="ECO:0000256" key="3">
    <source>
        <dbReference type="ARBA" id="ARBA00011881"/>
    </source>
</evidence>
<dbReference type="CDD" id="cd06558">
    <property type="entry name" value="crotonase-like"/>
    <property type="match status" value="1"/>
</dbReference>
<dbReference type="InterPro" id="IPR014748">
    <property type="entry name" value="Enoyl-CoA_hydra_C"/>
</dbReference>
<dbReference type="PANTHER" id="PTHR11941:SF54">
    <property type="entry name" value="ENOYL-COA HYDRATASE, MITOCHONDRIAL"/>
    <property type="match status" value="1"/>
</dbReference>
<evidence type="ECO:0000256" key="4">
    <source>
        <dbReference type="ARBA" id="ARBA00023239"/>
    </source>
</evidence>